<keyword evidence="2" id="KW-0560">Oxidoreductase</keyword>
<dbReference type="CDD" id="cd08249">
    <property type="entry name" value="enoyl_reductase_like"/>
    <property type="match status" value="1"/>
</dbReference>
<dbReference type="InterPro" id="IPR036291">
    <property type="entry name" value="NAD(P)-bd_dom_sf"/>
</dbReference>
<proteinExistence type="inferred from homology"/>
<evidence type="ECO:0000259" key="3">
    <source>
        <dbReference type="SMART" id="SM00829"/>
    </source>
</evidence>
<evidence type="ECO:0000256" key="2">
    <source>
        <dbReference type="ARBA" id="ARBA00023002"/>
    </source>
</evidence>
<dbReference type="Gene3D" id="3.90.180.10">
    <property type="entry name" value="Medium-chain alcohol dehydrogenases, catalytic domain"/>
    <property type="match status" value="1"/>
</dbReference>
<dbReference type="GeneID" id="19971870"/>
<comment type="similarity">
    <text evidence="1">Belongs to the zinc-containing alcohol dehydrogenase family.</text>
</comment>
<dbReference type="RefSeq" id="XP_008717098.1">
    <property type="nucleotide sequence ID" value="XM_008718876.1"/>
</dbReference>
<dbReference type="STRING" id="1220924.W2RVB3"/>
<dbReference type="Pfam" id="PF08240">
    <property type="entry name" value="ADH_N"/>
    <property type="match status" value="1"/>
</dbReference>
<protein>
    <recommendedName>
        <fullName evidence="3">Enoyl reductase (ER) domain-containing protein</fullName>
    </recommendedName>
</protein>
<dbReference type="VEuPathDB" id="FungiDB:HMPREF1541_04531"/>
<dbReference type="Proteomes" id="UP000030752">
    <property type="component" value="Unassembled WGS sequence"/>
</dbReference>
<evidence type="ECO:0000313" key="5">
    <source>
        <dbReference type="Proteomes" id="UP000030752"/>
    </source>
</evidence>
<accession>W2RVB3</accession>
<keyword evidence="5" id="KW-1185">Reference proteome</keyword>
<evidence type="ECO:0000313" key="4">
    <source>
        <dbReference type="EMBL" id="ETN40255.1"/>
    </source>
</evidence>
<dbReference type="InterPro" id="IPR020843">
    <property type="entry name" value="ER"/>
</dbReference>
<dbReference type="InterPro" id="IPR047122">
    <property type="entry name" value="Trans-enoyl_RdTase-like"/>
</dbReference>
<dbReference type="InterPro" id="IPR013154">
    <property type="entry name" value="ADH-like_N"/>
</dbReference>
<dbReference type="PANTHER" id="PTHR45348">
    <property type="entry name" value="HYPOTHETICAL OXIDOREDUCTASE (EUROFUNG)"/>
    <property type="match status" value="1"/>
</dbReference>
<name>W2RVB3_CYPE1</name>
<dbReference type="HOGENOM" id="CLU_026673_16_1_1"/>
<dbReference type="eggNOG" id="KOG1198">
    <property type="taxonomic scope" value="Eukaryota"/>
</dbReference>
<reference evidence="4 5" key="1">
    <citation type="submission" date="2013-03" db="EMBL/GenBank/DDBJ databases">
        <title>The Genome Sequence of Phialophora europaea CBS 101466.</title>
        <authorList>
            <consortium name="The Broad Institute Genomics Platform"/>
            <person name="Cuomo C."/>
            <person name="de Hoog S."/>
            <person name="Gorbushina A."/>
            <person name="Walker B."/>
            <person name="Young S.K."/>
            <person name="Zeng Q."/>
            <person name="Gargeya S."/>
            <person name="Fitzgerald M."/>
            <person name="Haas B."/>
            <person name="Abouelleil A."/>
            <person name="Allen A.W."/>
            <person name="Alvarado L."/>
            <person name="Arachchi H.M."/>
            <person name="Berlin A.M."/>
            <person name="Chapman S.B."/>
            <person name="Gainer-Dewar J."/>
            <person name="Goldberg J."/>
            <person name="Griggs A."/>
            <person name="Gujja S."/>
            <person name="Hansen M."/>
            <person name="Howarth C."/>
            <person name="Imamovic A."/>
            <person name="Ireland A."/>
            <person name="Larimer J."/>
            <person name="McCowan C."/>
            <person name="Murphy C."/>
            <person name="Pearson M."/>
            <person name="Poon T.W."/>
            <person name="Priest M."/>
            <person name="Roberts A."/>
            <person name="Saif S."/>
            <person name="Shea T."/>
            <person name="Sisk P."/>
            <person name="Sykes S."/>
            <person name="Wortman J."/>
            <person name="Nusbaum C."/>
            <person name="Birren B."/>
        </authorList>
    </citation>
    <scope>NUCLEOTIDE SEQUENCE [LARGE SCALE GENOMIC DNA]</scope>
    <source>
        <strain evidence="4 5">CBS 101466</strain>
    </source>
</reference>
<dbReference type="GO" id="GO:0016651">
    <property type="term" value="F:oxidoreductase activity, acting on NAD(P)H"/>
    <property type="evidence" value="ECO:0007669"/>
    <property type="project" value="InterPro"/>
</dbReference>
<organism evidence="4 5">
    <name type="scientific">Cyphellophora europaea (strain CBS 101466)</name>
    <name type="common">Phialophora europaea</name>
    <dbReference type="NCBI Taxonomy" id="1220924"/>
    <lineage>
        <taxon>Eukaryota</taxon>
        <taxon>Fungi</taxon>
        <taxon>Dikarya</taxon>
        <taxon>Ascomycota</taxon>
        <taxon>Pezizomycotina</taxon>
        <taxon>Eurotiomycetes</taxon>
        <taxon>Chaetothyriomycetidae</taxon>
        <taxon>Chaetothyriales</taxon>
        <taxon>Cyphellophoraceae</taxon>
        <taxon>Cyphellophora</taxon>
    </lineage>
</organism>
<dbReference type="InterPro" id="IPR011032">
    <property type="entry name" value="GroES-like_sf"/>
</dbReference>
<dbReference type="InParanoid" id="W2RVB3"/>
<dbReference type="EMBL" id="KB822720">
    <property type="protein sequence ID" value="ETN40255.1"/>
    <property type="molecule type" value="Genomic_DNA"/>
</dbReference>
<dbReference type="FunCoup" id="W2RVB3">
    <property type="interactions" value="215"/>
</dbReference>
<dbReference type="SUPFAM" id="SSF51735">
    <property type="entry name" value="NAD(P)-binding Rossmann-fold domains"/>
    <property type="match status" value="1"/>
</dbReference>
<evidence type="ECO:0000256" key="1">
    <source>
        <dbReference type="ARBA" id="ARBA00008072"/>
    </source>
</evidence>
<dbReference type="SUPFAM" id="SSF50129">
    <property type="entry name" value="GroES-like"/>
    <property type="match status" value="1"/>
</dbReference>
<feature type="domain" description="Enoyl reductase (ER)" evidence="3">
    <location>
        <begin position="13"/>
        <end position="390"/>
    </location>
</feature>
<dbReference type="AlphaFoldDB" id="W2RVB3"/>
<gene>
    <name evidence="4" type="ORF">HMPREF1541_04531</name>
</gene>
<sequence length="394" mass="42493">MATMKALTVDSTGTNVIIHDLPLPEVRSTYMLVKTAAVTVNPADNIVLEYGLVKSGHNFGCDWAGTVVSVGPDVERSFKPGDRVCGMSKPTDGERSDVGVFAEYIVVKADLALHIPDHMSFTDAAPLGIVTVTAGRWLFDKFRIPYPTVSADGTLSPPTTRPRQILIYGGSTAMGTMTIQYAKLAGFFVISTASPHNKSLVSSYGADAVLDHYSPTAPSEILAIAAHNSSQYGPLTLCLDCIGLPSTTHFCSQILTPASPPPDPSAPPDFFPSEQDIDLDTHVGKIYGTLTPLTPPFPFPDNDDPKVRTVRTLGYSFLNEPYDWLDGRVVPASRAAFEEARDFAVLAERLLKLKIVRPHPVEVRAGGLEGVMREGLLELRAGRVSGRKLVFSPL</sequence>
<dbReference type="PANTHER" id="PTHR45348:SF2">
    <property type="entry name" value="ZINC-TYPE ALCOHOL DEHYDROGENASE-LIKE PROTEIN C2E1P3.01"/>
    <property type="match status" value="1"/>
</dbReference>
<dbReference type="SMART" id="SM00829">
    <property type="entry name" value="PKS_ER"/>
    <property type="match status" value="1"/>
</dbReference>
<dbReference type="Gene3D" id="3.40.50.720">
    <property type="entry name" value="NAD(P)-binding Rossmann-like Domain"/>
    <property type="match status" value="1"/>
</dbReference>
<dbReference type="OrthoDB" id="48317at2759"/>